<dbReference type="Pfam" id="PF13540">
    <property type="entry name" value="RCC1_2"/>
    <property type="match status" value="2"/>
</dbReference>
<dbReference type="GO" id="GO:0005085">
    <property type="term" value="F:guanyl-nucleotide exchange factor activity"/>
    <property type="evidence" value="ECO:0007669"/>
    <property type="project" value="TreeGrafter"/>
</dbReference>
<organism evidence="2 3">
    <name type="scientific">Trypanosoma brucei equiperdum</name>
    <dbReference type="NCBI Taxonomy" id="630700"/>
    <lineage>
        <taxon>Eukaryota</taxon>
        <taxon>Discoba</taxon>
        <taxon>Euglenozoa</taxon>
        <taxon>Kinetoplastea</taxon>
        <taxon>Metakinetoplastina</taxon>
        <taxon>Trypanosomatida</taxon>
        <taxon>Trypanosomatidae</taxon>
        <taxon>Trypanosoma</taxon>
    </lineage>
</organism>
<dbReference type="EMBL" id="QSBY01000010">
    <property type="protein sequence ID" value="RHW68989.1"/>
    <property type="molecule type" value="Genomic_DNA"/>
</dbReference>
<feature type="repeat" description="RCC1" evidence="1">
    <location>
        <begin position="93"/>
        <end position="178"/>
    </location>
</feature>
<feature type="repeat" description="RCC1" evidence="1">
    <location>
        <begin position="180"/>
        <end position="232"/>
    </location>
</feature>
<protein>
    <submittedName>
        <fullName evidence="2">Chromatin binding protein</fullName>
    </submittedName>
</protein>
<dbReference type="PROSITE" id="PS50012">
    <property type="entry name" value="RCC1_3"/>
    <property type="match status" value="3"/>
</dbReference>
<dbReference type="InterPro" id="IPR000408">
    <property type="entry name" value="Reg_chr_condens"/>
</dbReference>
<feature type="repeat" description="RCC1" evidence="1">
    <location>
        <begin position="233"/>
        <end position="329"/>
    </location>
</feature>
<gene>
    <name evidence="2" type="ORF">DPX39_100081500</name>
</gene>
<accession>A0A3L6KXC9</accession>
<dbReference type="Proteomes" id="UP000266743">
    <property type="component" value="Chromosome 10"/>
</dbReference>
<dbReference type="AlphaFoldDB" id="A0A3L6KXC9"/>
<comment type="caution">
    <text evidence="2">The sequence shown here is derived from an EMBL/GenBank/DDBJ whole genome shotgun (WGS) entry which is preliminary data.</text>
</comment>
<dbReference type="PANTHER" id="PTHR45982:SF1">
    <property type="entry name" value="REGULATOR OF CHROMOSOME CONDENSATION"/>
    <property type="match status" value="1"/>
</dbReference>
<dbReference type="PROSITE" id="PS00626">
    <property type="entry name" value="RCC1_2"/>
    <property type="match status" value="1"/>
</dbReference>
<dbReference type="InterPro" id="IPR051553">
    <property type="entry name" value="Ran_GTPase-activating"/>
</dbReference>
<sequence length="489" mass="52225">MAPYAVVGACSAATYGCEETIEILGKRLEAGDTLLKVAYCAKHYGVALFRSGCLILLAPGFPEYHGSTVQNGEDNVKDVAAGDTHIVFCKEDGTVHSFGYSNIYGQLGDGSVWTSHKAEGGEDSDDGVPALSAPKMISGFGNGSYDVDGGDVIEGRRLCVPITAVSCGSHHTLLMTRKCNAVYGCGLGLSGQLGGKRKPPLQASFKSIRLLFGLPIRQIAAAGNHSFVLLQTGKLLAFGDNTSGQLGLGSTKAVGTPTPVAIRSVSPQPRGNENLDSYAIKTLRAAWGSAESMYFPLRVERISPELGPGEARIVSIWCSANRSVLLTSDMDWLSCGLPISRSRCIGDGQQQRMDRYGALGRWIKDKRESTWFGKMRWSERLGVAIKTTFPSLAGDALLEATRSEVRLVCFNHFVVLLIPGKDASNKSLLFLQGEGQSVETVQGGERLSVAAVARADKLLQDREVDDDSCEYALSGGHAIVATDHFLAVI</sequence>
<name>A0A3L6KXC9_9TRYP</name>
<dbReference type="GO" id="GO:0005737">
    <property type="term" value="C:cytoplasm"/>
    <property type="evidence" value="ECO:0007669"/>
    <property type="project" value="TreeGrafter"/>
</dbReference>
<dbReference type="SUPFAM" id="SSF50985">
    <property type="entry name" value="RCC1/BLIP-II"/>
    <property type="match status" value="1"/>
</dbReference>
<dbReference type="Gene3D" id="2.130.10.30">
    <property type="entry name" value="Regulator of chromosome condensation 1/beta-lactamase-inhibitor protein II"/>
    <property type="match status" value="1"/>
</dbReference>
<evidence type="ECO:0000256" key="1">
    <source>
        <dbReference type="PROSITE-ProRule" id="PRU00235"/>
    </source>
</evidence>
<evidence type="ECO:0000313" key="2">
    <source>
        <dbReference type="EMBL" id="RHW68989.1"/>
    </source>
</evidence>
<reference evidence="2 3" key="1">
    <citation type="submission" date="2018-09" db="EMBL/GenBank/DDBJ databases">
        <title>whole genome sequence of T. equiperdum IVM-t1 strain.</title>
        <authorList>
            <person name="Suganuma K."/>
        </authorList>
    </citation>
    <scope>NUCLEOTIDE SEQUENCE [LARGE SCALE GENOMIC DNA]</scope>
    <source>
        <strain evidence="2 3">IVM-t1</strain>
    </source>
</reference>
<proteinExistence type="predicted"/>
<dbReference type="PANTHER" id="PTHR45982">
    <property type="entry name" value="REGULATOR OF CHROMOSOME CONDENSATION"/>
    <property type="match status" value="1"/>
</dbReference>
<dbReference type="InterPro" id="IPR009091">
    <property type="entry name" value="RCC1/BLIP-II"/>
</dbReference>
<evidence type="ECO:0000313" key="3">
    <source>
        <dbReference type="Proteomes" id="UP000266743"/>
    </source>
</evidence>